<feature type="signal peptide" evidence="1">
    <location>
        <begin position="1"/>
        <end position="18"/>
    </location>
</feature>
<name>Q1N4X1_9GAMM</name>
<comment type="caution">
    <text evidence="2">The sequence shown here is derived from an EMBL/GenBank/DDBJ whole genome shotgun (WGS) entry which is preliminary data.</text>
</comment>
<evidence type="ECO:0000313" key="2">
    <source>
        <dbReference type="EMBL" id="EAT13307.1"/>
    </source>
</evidence>
<dbReference type="HOGENOM" id="CLU_1275636_0_0_6"/>
<dbReference type="EMBL" id="AAQH01000002">
    <property type="protein sequence ID" value="EAT13307.1"/>
    <property type="molecule type" value="Genomic_DNA"/>
</dbReference>
<dbReference type="Proteomes" id="UP000004263">
    <property type="component" value="Unassembled WGS sequence"/>
</dbReference>
<sequence>MKQYILVIMTLYSVNALAQVEELSNSEMTEAYIKDGNIVVKQKPVKNTPQPKQPLNFKVGPGEPIIAENEKEQQQTQQQYQQRLIIEQELPNTANDQLTNYELQNSSVLAIPTFENEAARQQREYAQNLVREGLNLPADATITNQHMAQYLNTFQGQSSGSLMGPQQTITADGFEFIIPNPGNYPTGVYSSGNGTVELESTNQQLIFKLLYPKTVD</sequence>
<evidence type="ECO:0000313" key="3">
    <source>
        <dbReference type="Proteomes" id="UP000004263"/>
    </source>
</evidence>
<dbReference type="RefSeq" id="WP_007017691.1">
    <property type="nucleotide sequence ID" value="NZ_CH724114.1"/>
</dbReference>
<dbReference type="AlphaFoldDB" id="Q1N4X1"/>
<organism evidence="2 3">
    <name type="scientific">Bermanella marisrubri</name>
    <dbReference type="NCBI Taxonomy" id="207949"/>
    <lineage>
        <taxon>Bacteria</taxon>
        <taxon>Pseudomonadati</taxon>
        <taxon>Pseudomonadota</taxon>
        <taxon>Gammaproteobacteria</taxon>
        <taxon>Oceanospirillales</taxon>
        <taxon>Oceanospirillaceae</taxon>
        <taxon>Bermanella</taxon>
    </lineage>
</organism>
<keyword evidence="3" id="KW-1185">Reference proteome</keyword>
<accession>Q1N4X1</accession>
<gene>
    <name evidence="2" type="ORF">RED65_01065</name>
</gene>
<dbReference type="STRING" id="207949.RED65_01065"/>
<reference evidence="2 3" key="1">
    <citation type="submission" date="2006-03" db="EMBL/GenBank/DDBJ databases">
        <authorList>
            <person name="Pinhassi J."/>
            <person name="Pedros-Alio C."/>
            <person name="Ferriera S."/>
            <person name="Johnson J."/>
            <person name="Kravitz S."/>
            <person name="Halpern A."/>
            <person name="Remington K."/>
            <person name="Beeson K."/>
            <person name="Tran B."/>
            <person name="Rogers Y.-H."/>
            <person name="Friedman R."/>
            <person name="Venter J.C."/>
        </authorList>
    </citation>
    <scope>NUCLEOTIDE SEQUENCE [LARGE SCALE GENOMIC DNA]</scope>
    <source>
        <strain evidence="2 3">RED65</strain>
    </source>
</reference>
<feature type="chain" id="PRO_5004194573" evidence="1">
    <location>
        <begin position="19"/>
        <end position="216"/>
    </location>
</feature>
<keyword evidence="1" id="KW-0732">Signal</keyword>
<protein>
    <submittedName>
        <fullName evidence="2">Uncharacterized protein</fullName>
    </submittedName>
</protein>
<proteinExistence type="predicted"/>
<evidence type="ECO:0000256" key="1">
    <source>
        <dbReference type="SAM" id="SignalP"/>
    </source>
</evidence>